<dbReference type="InParanoid" id="A0A419PZ51"/>
<dbReference type="Pfam" id="PF00014">
    <property type="entry name" value="Kunitz_BPTI"/>
    <property type="match status" value="1"/>
</dbReference>
<evidence type="ECO:0000313" key="2">
    <source>
        <dbReference type="Proteomes" id="UP000286415"/>
    </source>
</evidence>
<dbReference type="OrthoDB" id="196393at2759"/>
<name>A0A419PZ51_CLOSI</name>
<dbReference type="Proteomes" id="UP000286415">
    <property type="component" value="Unassembled WGS sequence"/>
</dbReference>
<dbReference type="AlphaFoldDB" id="A0A419PZ51"/>
<gene>
    <name evidence="1" type="ORF">CSKR_109112</name>
</gene>
<dbReference type="EMBL" id="NIRI02000042">
    <property type="protein sequence ID" value="KAG5449832.1"/>
    <property type="molecule type" value="Genomic_DNA"/>
</dbReference>
<dbReference type="Gene3D" id="4.10.410.10">
    <property type="entry name" value="Pancreatic trypsin inhibitor Kunitz domain"/>
    <property type="match status" value="1"/>
</dbReference>
<evidence type="ECO:0000313" key="1">
    <source>
        <dbReference type="EMBL" id="KAG5449832.1"/>
    </source>
</evidence>
<dbReference type="InterPro" id="IPR036880">
    <property type="entry name" value="Kunitz_BPTI_sf"/>
</dbReference>
<sequence length="86" mass="9846">MLFYTVLLVLTAGALMCNACITFEKDICKLGRQDGFCMINGRTTKFRFSLDDGRCVPYQQKCDASPNKFNSMEECQRQCGHLIRNH</sequence>
<dbReference type="SMART" id="SM00131">
    <property type="entry name" value="KU"/>
    <property type="match status" value="1"/>
</dbReference>
<reference evidence="1 2" key="2">
    <citation type="journal article" date="2021" name="Genomics">
        <title>High-quality reference genome for Clonorchis sinensis.</title>
        <authorList>
            <person name="Young N.D."/>
            <person name="Stroehlein A.J."/>
            <person name="Kinkar L."/>
            <person name="Wang T."/>
            <person name="Sohn W.M."/>
            <person name="Chang B.C.H."/>
            <person name="Kaur P."/>
            <person name="Weisz D."/>
            <person name="Dudchenko O."/>
            <person name="Aiden E.L."/>
            <person name="Korhonen P.K."/>
            <person name="Gasser R.B."/>
        </authorList>
    </citation>
    <scope>NUCLEOTIDE SEQUENCE [LARGE SCALE GENOMIC DNA]</scope>
    <source>
        <strain evidence="1">Cs-k2</strain>
    </source>
</reference>
<reference evidence="1 2" key="1">
    <citation type="journal article" date="2018" name="Biotechnol. Adv.">
        <title>Improved genomic resources and new bioinformatic workflow for the carcinogenic parasite Clonorchis sinensis: Biotechnological implications.</title>
        <authorList>
            <person name="Wang D."/>
            <person name="Korhonen P.K."/>
            <person name="Gasser R.B."/>
            <person name="Young N.D."/>
        </authorList>
    </citation>
    <scope>NUCLEOTIDE SEQUENCE [LARGE SCALE GENOMIC DNA]</scope>
    <source>
        <strain evidence="1">Cs-k2</strain>
    </source>
</reference>
<proteinExistence type="predicted"/>
<dbReference type="SUPFAM" id="SSF57362">
    <property type="entry name" value="BPTI-like"/>
    <property type="match status" value="1"/>
</dbReference>
<dbReference type="InterPro" id="IPR002223">
    <property type="entry name" value="Kunitz_BPTI"/>
</dbReference>
<organism evidence="1 2">
    <name type="scientific">Clonorchis sinensis</name>
    <name type="common">Chinese liver fluke</name>
    <dbReference type="NCBI Taxonomy" id="79923"/>
    <lineage>
        <taxon>Eukaryota</taxon>
        <taxon>Metazoa</taxon>
        <taxon>Spiralia</taxon>
        <taxon>Lophotrochozoa</taxon>
        <taxon>Platyhelminthes</taxon>
        <taxon>Trematoda</taxon>
        <taxon>Digenea</taxon>
        <taxon>Opisthorchiida</taxon>
        <taxon>Opisthorchiata</taxon>
        <taxon>Opisthorchiidae</taxon>
        <taxon>Clonorchis</taxon>
    </lineage>
</organism>
<dbReference type="GO" id="GO:0004867">
    <property type="term" value="F:serine-type endopeptidase inhibitor activity"/>
    <property type="evidence" value="ECO:0007669"/>
    <property type="project" value="InterPro"/>
</dbReference>
<keyword evidence="2" id="KW-1185">Reference proteome</keyword>
<protein>
    <submittedName>
        <fullName evidence="1">Uncharacterized protein</fullName>
    </submittedName>
</protein>
<comment type="caution">
    <text evidence="1">The sequence shown here is derived from an EMBL/GenBank/DDBJ whole genome shotgun (WGS) entry which is preliminary data.</text>
</comment>
<accession>A0A419PZ51</accession>